<protein>
    <submittedName>
        <fullName evidence="2">Uncharacterized protein</fullName>
    </submittedName>
</protein>
<gene>
    <name evidence="2" type="ORF">SEVIR_3G075450v2</name>
</gene>
<name>A0A4U6V9L2_SETVI</name>
<feature type="compositionally biased region" description="Basic and acidic residues" evidence="1">
    <location>
        <begin position="48"/>
        <end position="78"/>
    </location>
</feature>
<dbReference type="Gramene" id="TKW24824">
    <property type="protein sequence ID" value="TKW24824"/>
    <property type="gene ID" value="SEVIR_3G075450v2"/>
</dbReference>
<dbReference type="Proteomes" id="UP000298652">
    <property type="component" value="Chromosome 3"/>
</dbReference>
<proteinExistence type="predicted"/>
<organism evidence="2 3">
    <name type="scientific">Setaria viridis</name>
    <name type="common">Green bristlegrass</name>
    <name type="synonym">Setaria italica subsp. viridis</name>
    <dbReference type="NCBI Taxonomy" id="4556"/>
    <lineage>
        <taxon>Eukaryota</taxon>
        <taxon>Viridiplantae</taxon>
        <taxon>Streptophyta</taxon>
        <taxon>Embryophyta</taxon>
        <taxon>Tracheophyta</taxon>
        <taxon>Spermatophyta</taxon>
        <taxon>Magnoliopsida</taxon>
        <taxon>Liliopsida</taxon>
        <taxon>Poales</taxon>
        <taxon>Poaceae</taxon>
        <taxon>PACMAD clade</taxon>
        <taxon>Panicoideae</taxon>
        <taxon>Panicodae</taxon>
        <taxon>Paniceae</taxon>
        <taxon>Cenchrinae</taxon>
        <taxon>Setaria</taxon>
    </lineage>
</organism>
<evidence type="ECO:0000313" key="2">
    <source>
        <dbReference type="EMBL" id="TKW24824.1"/>
    </source>
</evidence>
<dbReference type="AlphaFoldDB" id="A0A4U6V9L2"/>
<reference evidence="2" key="1">
    <citation type="submission" date="2019-03" db="EMBL/GenBank/DDBJ databases">
        <title>WGS assembly of Setaria viridis.</title>
        <authorList>
            <person name="Huang P."/>
            <person name="Jenkins J."/>
            <person name="Grimwood J."/>
            <person name="Barry K."/>
            <person name="Healey A."/>
            <person name="Mamidi S."/>
            <person name="Sreedasyam A."/>
            <person name="Shu S."/>
            <person name="Feldman M."/>
            <person name="Wu J."/>
            <person name="Yu Y."/>
            <person name="Chen C."/>
            <person name="Johnson J."/>
            <person name="Rokhsar D."/>
            <person name="Baxter I."/>
            <person name="Schmutz J."/>
            <person name="Brutnell T."/>
            <person name="Kellogg E."/>
        </authorList>
    </citation>
    <scope>NUCLEOTIDE SEQUENCE [LARGE SCALE GENOMIC DNA]</scope>
</reference>
<dbReference type="EMBL" id="CM016554">
    <property type="protein sequence ID" value="TKW24824.1"/>
    <property type="molecule type" value="Genomic_DNA"/>
</dbReference>
<evidence type="ECO:0000256" key="1">
    <source>
        <dbReference type="SAM" id="MobiDB-lite"/>
    </source>
</evidence>
<accession>A0A4U6V9L2</accession>
<sequence length="78" mass="9385">MREHLLVAKLELVRLGIRPLEARPRGRPAPPVCRAQQPRRPPACPHACSERQEREQMEDGENKRRQTERREKRERERR</sequence>
<feature type="region of interest" description="Disordered" evidence="1">
    <location>
        <begin position="17"/>
        <end position="78"/>
    </location>
</feature>
<keyword evidence="3" id="KW-1185">Reference proteome</keyword>
<evidence type="ECO:0000313" key="3">
    <source>
        <dbReference type="Proteomes" id="UP000298652"/>
    </source>
</evidence>